<name>Q1JYP5_DESA6</name>
<dbReference type="AlphaFoldDB" id="Q1JYP5"/>
<dbReference type="Proteomes" id="UP000005695">
    <property type="component" value="Unassembled WGS sequence"/>
</dbReference>
<reference evidence="1" key="2">
    <citation type="submission" date="2006-05" db="EMBL/GenBank/DDBJ databases">
        <title>Sequencing of the draft genome and assembly of Desulfuromonas acetoxidans DSM 684.</title>
        <authorList>
            <consortium name="US DOE Joint Genome Institute (JGI-PGF)"/>
            <person name="Copeland A."/>
            <person name="Lucas S."/>
            <person name="Lapidus A."/>
            <person name="Barry K."/>
            <person name="Detter J.C."/>
            <person name="Glavina del Rio T."/>
            <person name="Hammon N."/>
            <person name="Israni S."/>
            <person name="Dalin E."/>
            <person name="Tice H."/>
            <person name="Bruce D."/>
            <person name="Pitluck S."/>
            <person name="Richardson P."/>
        </authorList>
    </citation>
    <scope>NUCLEOTIDE SEQUENCE [LARGE SCALE GENOMIC DNA]</scope>
    <source>
        <strain evidence="1">DSM 684</strain>
    </source>
</reference>
<gene>
    <name evidence="1" type="ORF">Dace_1034</name>
</gene>
<protein>
    <recommendedName>
        <fullName evidence="3">Response regulator receiver domain protein (CheY-like)</fullName>
    </recommendedName>
</protein>
<dbReference type="RefSeq" id="WP_006001042.1">
    <property type="nucleotide sequence ID" value="NZ_AAEW02000011.1"/>
</dbReference>
<reference evidence="1" key="1">
    <citation type="submission" date="2006-05" db="EMBL/GenBank/DDBJ databases">
        <title>Annotation of the draft genome assembly of Desulfuromonas acetoxidans DSM 684.</title>
        <authorList>
            <consortium name="US DOE Joint Genome Institute (JGI-ORNL)"/>
            <person name="Larimer F."/>
            <person name="Land M."/>
            <person name="Hauser L."/>
        </authorList>
    </citation>
    <scope>NUCLEOTIDE SEQUENCE [LARGE SCALE GENOMIC DNA]</scope>
    <source>
        <strain evidence="1">DSM 684</strain>
    </source>
</reference>
<keyword evidence="2" id="KW-1185">Reference proteome</keyword>
<evidence type="ECO:0000313" key="2">
    <source>
        <dbReference type="Proteomes" id="UP000005695"/>
    </source>
</evidence>
<accession>Q1JYP5</accession>
<evidence type="ECO:0000313" key="1">
    <source>
        <dbReference type="EMBL" id="EAT15370.1"/>
    </source>
</evidence>
<dbReference type="EMBL" id="AAEW02000011">
    <property type="protein sequence ID" value="EAT15370.1"/>
    <property type="molecule type" value="Genomic_DNA"/>
</dbReference>
<organism evidence="1 2">
    <name type="scientific">Desulfuromonas acetoxidans (strain DSM 684 / 11070)</name>
    <dbReference type="NCBI Taxonomy" id="281689"/>
    <lineage>
        <taxon>Bacteria</taxon>
        <taxon>Pseudomonadati</taxon>
        <taxon>Thermodesulfobacteriota</taxon>
        <taxon>Desulfuromonadia</taxon>
        <taxon>Desulfuromonadales</taxon>
        <taxon>Desulfuromonadaceae</taxon>
        <taxon>Desulfuromonas</taxon>
    </lineage>
</organism>
<proteinExistence type="predicted"/>
<evidence type="ECO:0008006" key="3">
    <source>
        <dbReference type="Google" id="ProtNLM"/>
    </source>
</evidence>
<comment type="caution">
    <text evidence="1">The sequence shown here is derived from an EMBL/GenBank/DDBJ whole genome shotgun (WGS) entry which is preliminary data.</text>
</comment>
<sequence length="139" mass="15793">MNKVMITAARPERLKIVSFLLRLAGWEVQSSVSLPEAVNYLKNADVNDNYFDLLVVVNYLSLAESMEERLFESQCLEMCSNLQRPVSILICSNELERSEKKCLAELTREGVDFCQSEKLVGRIEEIHDALNRGLLQATP</sequence>